<evidence type="ECO:0000313" key="2">
    <source>
        <dbReference type="EMBL" id="MBI2677265.1"/>
    </source>
</evidence>
<accession>A0A932EN25</accession>
<name>A0A932EN25_9BACT</name>
<gene>
    <name evidence="2" type="ORF">HYX28_00630</name>
</gene>
<organism evidence="2 3">
    <name type="scientific">Candidatus Korobacter versatilis</name>
    <dbReference type="NCBI Taxonomy" id="658062"/>
    <lineage>
        <taxon>Bacteria</taxon>
        <taxon>Pseudomonadati</taxon>
        <taxon>Acidobacteriota</taxon>
        <taxon>Terriglobia</taxon>
        <taxon>Terriglobales</taxon>
        <taxon>Candidatus Korobacteraceae</taxon>
        <taxon>Candidatus Korobacter</taxon>
    </lineage>
</organism>
<dbReference type="AlphaFoldDB" id="A0A932EN25"/>
<dbReference type="PROSITE" id="PS51257">
    <property type="entry name" value="PROKAR_LIPOPROTEIN"/>
    <property type="match status" value="1"/>
</dbReference>
<dbReference type="EMBL" id="JACPNR010000002">
    <property type="protein sequence ID" value="MBI2677265.1"/>
    <property type="molecule type" value="Genomic_DNA"/>
</dbReference>
<comment type="caution">
    <text evidence="2">The sequence shown here is derived from an EMBL/GenBank/DDBJ whole genome shotgun (WGS) entry which is preliminary data.</text>
</comment>
<feature type="signal peptide" evidence="1">
    <location>
        <begin position="1"/>
        <end position="25"/>
    </location>
</feature>
<feature type="chain" id="PRO_5037611161" description="Secreted protein" evidence="1">
    <location>
        <begin position="26"/>
        <end position="138"/>
    </location>
</feature>
<evidence type="ECO:0008006" key="4">
    <source>
        <dbReference type="Google" id="ProtNLM"/>
    </source>
</evidence>
<dbReference type="Proteomes" id="UP000779809">
    <property type="component" value="Unassembled WGS sequence"/>
</dbReference>
<proteinExistence type="predicted"/>
<keyword evidence="1" id="KW-0732">Signal</keyword>
<protein>
    <recommendedName>
        <fullName evidence="4">Secreted protein</fullName>
    </recommendedName>
</protein>
<reference evidence="2" key="1">
    <citation type="submission" date="2020-07" db="EMBL/GenBank/DDBJ databases">
        <title>Huge and variable diversity of episymbiotic CPR bacteria and DPANN archaea in groundwater ecosystems.</title>
        <authorList>
            <person name="He C.Y."/>
            <person name="Keren R."/>
            <person name="Whittaker M."/>
            <person name="Farag I.F."/>
            <person name="Doudna J."/>
            <person name="Cate J.H.D."/>
            <person name="Banfield J.F."/>
        </authorList>
    </citation>
    <scope>NUCLEOTIDE SEQUENCE</scope>
    <source>
        <strain evidence="2">NC_groundwater_580_Pr5_B-0.1um_64_19</strain>
    </source>
</reference>
<sequence>MRTRILLLGALLAAALVLLPSTAFAGCQVVVSINTNCPNGCSVETDTFYAWPNGEDCYKNMGQTIPCPCGGEVFTASPAGMCDRARQVCRWDVNGRDTILKEGERGLLIAVVYALDCDGELRAMSYDDAVAGQGSSGL</sequence>
<evidence type="ECO:0000256" key="1">
    <source>
        <dbReference type="SAM" id="SignalP"/>
    </source>
</evidence>
<evidence type="ECO:0000313" key="3">
    <source>
        <dbReference type="Proteomes" id="UP000779809"/>
    </source>
</evidence>